<evidence type="ECO:0000256" key="1">
    <source>
        <dbReference type="SAM" id="MobiDB-lite"/>
    </source>
</evidence>
<dbReference type="Proteomes" id="UP001221757">
    <property type="component" value="Unassembled WGS sequence"/>
</dbReference>
<comment type="caution">
    <text evidence="2">The sequence shown here is derived from an EMBL/GenBank/DDBJ whole genome shotgun (WGS) entry which is preliminary data.</text>
</comment>
<evidence type="ECO:0000313" key="3">
    <source>
        <dbReference type="Proteomes" id="UP001221757"/>
    </source>
</evidence>
<proteinExistence type="predicted"/>
<keyword evidence="3" id="KW-1185">Reference proteome</keyword>
<gene>
    <name evidence="2" type="ORF">B0H17DRAFT_1215836</name>
</gene>
<sequence length="200" mass="21960">MRPPNSDAGPSGKKEKNLLKGKSKAADTQAAVENTNFKAIGIAVIPDGVILDEQVLTPVQGKVPDRTTIQMLVGQGLAVLNQNGFDLCRTWTHSQLADFFFSVLPNVFGYFKDLEADNPGSAQWLLGVASRFTLKVVPVPRPTGFDVEYNTVQSRTSFRNVQILILARHPIPVRVYSAWIDSEFLSFTGENDPVDNDGKI</sequence>
<dbReference type="AlphaFoldDB" id="A0AAD7CDT6"/>
<name>A0AAD7CDT6_MYCRO</name>
<accession>A0AAD7CDT6</accession>
<protein>
    <submittedName>
        <fullName evidence="2">Uncharacterized protein</fullName>
    </submittedName>
</protein>
<evidence type="ECO:0000313" key="2">
    <source>
        <dbReference type="EMBL" id="KAJ7645859.1"/>
    </source>
</evidence>
<organism evidence="2 3">
    <name type="scientific">Mycena rosella</name>
    <name type="common">Pink bonnet</name>
    <name type="synonym">Agaricus rosellus</name>
    <dbReference type="NCBI Taxonomy" id="1033263"/>
    <lineage>
        <taxon>Eukaryota</taxon>
        <taxon>Fungi</taxon>
        <taxon>Dikarya</taxon>
        <taxon>Basidiomycota</taxon>
        <taxon>Agaricomycotina</taxon>
        <taxon>Agaricomycetes</taxon>
        <taxon>Agaricomycetidae</taxon>
        <taxon>Agaricales</taxon>
        <taxon>Marasmiineae</taxon>
        <taxon>Mycenaceae</taxon>
        <taxon>Mycena</taxon>
    </lineage>
</organism>
<reference evidence="2" key="1">
    <citation type="submission" date="2023-03" db="EMBL/GenBank/DDBJ databases">
        <title>Massive genome expansion in bonnet fungi (Mycena s.s.) driven by repeated elements and novel gene families across ecological guilds.</title>
        <authorList>
            <consortium name="Lawrence Berkeley National Laboratory"/>
            <person name="Harder C.B."/>
            <person name="Miyauchi S."/>
            <person name="Viragh M."/>
            <person name="Kuo A."/>
            <person name="Thoen E."/>
            <person name="Andreopoulos B."/>
            <person name="Lu D."/>
            <person name="Skrede I."/>
            <person name="Drula E."/>
            <person name="Henrissat B."/>
            <person name="Morin E."/>
            <person name="Kohler A."/>
            <person name="Barry K."/>
            <person name="LaButti K."/>
            <person name="Morin E."/>
            <person name="Salamov A."/>
            <person name="Lipzen A."/>
            <person name="Mereny Z."/>
            <person name="Hegedus B."/>
            <person name="Baldrian P."/>
            <person name="Stursova M."/>
            <person name="Weitz H."/>
            <person name="Taylor A."/>
            <person name="Grigoriev I.V."/>
            <person name="Nagy L.G."/>
            <person name="Martin F."/>
            <person name="Kauserud H."/>
        </authorList>
    </citation>
    <scope>NUCLEOTIDE SEQUENCE</scope>
    <source>
        <strain evidence="2">CBHHK067</strain>
    </source>
</reference>
<dbReference type="EMBL" id="JARKIE010000390">
    <property type="protein sequence ID" value="KAJ7645859.1"/>
    <property type="molecule type" value="Genomic_DNA"/>
</dbReference>
<feature type="region of interest" description="Disordered" evidence="1">
    <location>
        <begin position="1"/>
        <end position="24"/>
    </location>
</feature>